<reference evidence="2" key="1">
    <citation type="submission" date="2015-12" db="EMBL/GenBank/DDBJ databases">
        <title>Gene expression during late stages of embryo sac development: a critical building block for successful pollen-pistil interactions.</title>
        <authorList>
            <person name="Liu Y."/>
            <person name="Joly V."/>
            <person name="Sabar M."/>
            <person name="Matton D.P."/>
        </authorList>
    </citation>
    <scope>NUCLEOTIDE SEQUENCE</scope>
</reference>
<name>A0A0V0HQF3_SOLCH</name>
<keyword evidence="1" id="KW-1133">Transmembrane helix</keyword>
<protein>
    <submittedName>
        <fullName evidence="2">Putative ovule protein</fullName>
    </submittedName>
</protein>
<feature type="transmembrane region" description="Helical" evidence="1">
    <location>
        <begin position="42"/>
        <end position="59"/>
    </location>
</feature>
<accession>A0A0V0HQF3</accession>
<sequence>MTLQISDAINVFGILTEDYLHVVSVDNFLDSCIFCCKIDSRVKVTNFLMGFICIIYLVWI</sequence>
<keyword evidence="1" id="KW-0812">Transmembrane</keyword>
<keyword evidence="1" id="KW-0472">Membrane</keyword>
<dbReference type="EMBL" id="GEDG01016671">
    <property type="protein sequence ID" value="JAP22344.1"/>
    <property type="molecule type" value="Transcribed_RNA"/>
</dbReference>
<evidence type="ECO:0000256" key="1">
    <source>
        <dbReference type="SAM" id="Phobius"/>
    </source>
</evidence>
<proteinExistence type="predicted"/>
<evidence type="ECO:0000313" key="2">
    <source>
        <dbReference type="EMBL" id="JAP22344.1"/>
    </source>
</evidence>
<organism evidence="2">
    <name type="scientific">Solanum chacoense</name>
    <name type="common">Chaco potato</name>
    <dbReference type="NCBI Taxonomy" id="4108"/>
    <lineage>
        <taxon>Eukaryota</taxon>
        <taxon>Viridiplantae</taxon>
        <taxon>Streptophyta</taxon>
        <taxon>Embryophyta</taxon>
        <taxon>Tracheophyta</taxon>
        <taxon>Spermatophyta</taxon>
        <taxon>Magnoliopsida</taxon>
        <taxon>eudicotyledons</taxon>
        <taxon>Gunneridae</taxon>
        <taxon>Pentapetalae</taxon>
        <taxon>asterids</taxon>
        <taxon>lamiids</taxon>
        <taxon>Solanales</taxon>
        <taxon>Solanaceae</taxon>
        <taxon>Solanoideae</taxon>
        <taxon>Solaneae</taxon>
        <taxon>Solanum</taxon>
    </lineage>
</organism>
<dbReference type="AlphaFoldDB" id="A0A0V0HQF3"/>